<keyword evidence="6" id="KW-1185">Reference proteome</keyword>
<dbReference type="InterPro" id="IPR028082">
    <property type="entry name" value="Peripla_BP_I"/>
</dbReference>
<keyword evidence="3" id="KW-0804">Transcription</keyword>
<dbReference type="CDD" id="cd19977">
    <property type="entry name" value="PBP1_EndR-like"/>
    <property type="match status" value="1"/>
</dbReference>
<dbReference type="CDD" id="cd01392">
    <property type="entry name" value="HTH_LacI"/>
    <property type="match status" value="1"/>
</dbReference>
<keyword evidence="1" id="KW-0805">Transcription regulation</keyword>
<dbReference type="PANTHER" id="PTHR30146:SF109">
    <property type="entry name" value="HTH-TYPE TRANSCRIPTIONAL REGULATOR GALS"/>
    <property type="match status" value="1"/>
</dbReference>
<dbReference type="Gene3D" id="1.10.260.40">
    <property type="entry name" value="lambda repressor-like DNA-binding domains"/>
    <property type="match status" value="1"/>
</dbReference>
<sequence length="339" mass="37827">MKKKLLISDIARQLNVSITTVSFILNGKAKEKRISDSLAEKVLKLVEEVNYKPNQLARSLRTGKTKTIGLMVEDISNPFFANIARLIEEKAYKQGYKIIYCSTEDDTGKTRDLISMFRDKHVDGYIITPPQGMKADIQDLISDGFPVVLVDRYITGMEANYVVVDNLAGAFNATAHLVGQGYKKIAMVTTDSKQNQMLQRLEGYQKALESHELAPTVLAIPYRHDAEQMISEIMDFLSKRKDVDAVLFATNYMAIRGLEAISRLDLAIPADIGVVAYDDHDVFRFYKPSITAVAQPTEAIADQVINVMLHLLDGSSKTAQANMSVLPTRLIVRNSTPHK</sequence>
<dbReference type="InterPro" id="IPR046335">
    <property type="entry name" value="LacI/GalR-like_sensor"/>
</dbReference>
<name>A0ABP8LZL5_9BACT</name>
<dbReference type="Proteomes" id="UP001500552">
    <property type="component" value="Unassembled WGS sequence"/>
</dbReference>
<dbReference type="InterPro" id="IPR000843">
    <property type="entry name" value="HTH_LacI"/>
</dbReference>
<gene>
    <name evidence="5" type="ORF">GCM10023188_39530</name>
</gene>
<evidence type="ECO:0000259" key="4">
    <source>
        <dbReference type="PROSITE" id="PS50932"/>
    </source>
</evidence>
<dbReference type="SUPFAM" id="SSF53822">
    <property type="entry name" value="Periplasmic binding protein-like I"/>
    <property type="match status" value="1"/>
</dbReference>
<keyword evidence="2 5" id="KW-0238">DNA-binding</keyword>
<evidence type="ECO:0000256" key="1">
    <source>
        <dbReference type="ARBA" id="ARBA00023015"/>
    </source>
</evidence>
<dbReference type="Pfam" id="PF13377">
    <property type="entry name" value="Peripla_BP_3"/>
    <property type="match status" value="1"/>
</dbReference>
<dbReference type="PROSITE" id="PS50932">
    <property type="entry name" value="HTH_LACI_2"/>
    <property type="match status" value="1"/>
</dbReference>
<dbReference type="Gene3D" id="3.40.50.2300">
    <property type="match status" value="2"/>
</dbReference>
<feature type="domain" description="HTH lacI-type" evidence="4">
    <location>
        <begin position="7"/>
        <end position="62"/>
    </location>
</feature>
<dbReference type="Pfam" id="PF00356">
    <property type="entry name" value="LacI"/>
    <property type="match status" value="1"/>
</dbReference>
<dbReference type="RefSeq" id="WP_345161575.1">
    <property type="nucleotide sequence ID" value="NZ_BAABHC010000029.1"/>
</dbReference>
<comment type="caution">
    <text evidence="5">The sequence shown here is derived from an EMBL/GenBank/DDBJ whole genome shotgun (WGS) entry which is preliminary data.</text>
</comment>
<protein>
    <submittedName>
        <fullName evidence="5">LacI family DNA-binding transcriptional regulator</fullName>
    </submittedName>
</protein>
<evidence type="ECO:0000256" key="2">
    <source>
        <dbReference type="ARBA" id="ARBA00023125"/>
    </source>
</evidence>
<dbReference type="EMBL" id="BAABHC010000029">
    <property type="protein sequence ID" value="GAA4441237.1"/>
    <property type="molecule type" value="Genomic_DNA"/>
</dbReference>
<dbReference type="SMART" id="SM00354">
    <property type="entry name" value="HTH_LACI"/>
    <property type="match status" value="1"/>
</dbReference>
<organism evidence="5 6">
    <name type="scientific">Pontibacter saemangeumensis</name>
    <dbReference type="NCBI Taxonomy" id="1084525"/>
    <lineage>
        <taxon>Bacteria</taxon>
        <taxon>Pseudomonadati</taxon>
        <taxon>Bacteroidota</taxon>
        <taxon>Cytophagia</taxon>
        <taxon>Cytophagales</taxon>
        <taxon>Hymenobacteraceae</taxon>
        <taxon>Pontibacter</taxon>
    </lineage>
</organism>
<proteinExistence type="predicted"/>
<reference evidence="6" key="1">
    <citation type="journal article" date="2019" name="Int. J. Syst. Evol. Microbiol.">
        <title>The Global Catalogue of Microorganisms (GCM) 10K type strain sequencing project: providing services to taxonomists for standard genome sequencing and annotation.</title>
        <authorList>
            <consortium name="The Broad Institute Genomics Platform"/>
            <consortium name="The Broad Institute Genome Sequencing Center for Infectious Disease"/>
            <person name="Wu L."/>
            <person name="Ma J."/>
        </authorList>
    </citation>
    <scope>NUCLEOTIDE SEQUENCE [LARGE SCALE GENOMIC DNA]</scope>
    <source>
        <strain evidence="6">JCM 17926</strain>
    </source>
</reference>
<evidence type="ECO:0000256" key="3">
    <source>
        <dbReference type="ARBA" id="ARBA00023163"/>
    </source>
</evidence>
<dbReference type="SUPFAM" id="SSF47413">
    <property type="entry name" value="lambda repressor-like DNA-binding domains"/>
    <property type="match status" value="1"/>
</dbReference>
<dbReference type="GO" id="GO:0003677">
    <property type="term" value="F:DNA binding"/>
    <property type="evidence" value="ECO:0007669"/>
    <property type="project" value="UniProtKB-KW"/>
</dbReference>
<dbReference type="InterPro" id="IPR010982">
    <property type="entry name" value="Lambda_DNA-bd_dom_sf"/>
</dbReference>
<accession>A0ABP8LZL5</accession>
<dbReference type="PANTHER" id="PTHR30146">
    <property type="entry name" value="LACI-RELATED TRANSCRIPTIONAL REPRESSOR"/>
    <property type="match status" value="1"/>
</dbReference>
<evidence type="ECO:0000313" key="5">
    <source>
        <dbReference type="EMBL" id="GAA4441237.1"/>
    </source>
</evidence>
<evidence type="ECO:0000313" key="6">
    <source>
        <dbReference type="Proteomes" id="UP001500552"/>
    </source>
</evidence>